<keyword evidence="7" id="KW-1185">Reference proteome</keyword>
<dbReference type="InterPro" id="IPR036034">
    <property type="entry name" value="PDZ_sf"/>
</dbReference>
<comment type="cofactor">
    <cofactor evidence="1">
        <name>Zn(2+)</name>
        <dbReference type="ChEBI" id="CHEBI:29105"/>
    </cofactor>
</comment>
<evidence type="ECO:0000313" key="7">
    <source>
        <dbReference type="Proteomes" id="UP000788419"/>
    </source>
</evidence>
<proteinExistence type="predicted"/>
<organism evidence="6 7">
    <name type="scientific">Pseudoxanthomonas daejeonensis</name>
    <dbReference type="NCBI Taxonomy" id="266062"/>
    <lineage>
        <taxon>Bacteria</taxon>
        <taxon>Pseudomonadati</taxon>
        <taxon>Pseudomonadota</taxon>
        <taxon>Gammaproteobacteria</taxon>
        <taxon>Lysobacterales</taxon>
        <taxon>Lysobacteraceae</taxon>
        <taxon>Pseudoxanthomonas</taxon>
    </lineage>
</organism>
<evidence type="ECO:0000313" key="6">
    <source>
        <dbReference type="EMBL" id="KAF1695366.1"/>
    </source>
</evidence>
<keyword evidence="2" id="KW-0175">Coiled coil</keyword>
<feature type="region of interest" description="Disordered" evidence="3">
    <location>
        <begin position="337"/>
        <end position="361"/>
    </location>
</feature>
<feature type="coiled-coil region" evidence="2">
    <location>
        <begin position="32"/>
        <end position="59"/>
    </location>
</feature>
<protein>
    <recommendedName>
        <fullName evidence="5">PDZ domain-containing protein</fullName>
    </recommendedName>
</protein>
<dbReference type="InterPro" id="IPR001478">
    <property type="entry name" value="PDZ"/>
</dbReference>
<dbReference type="Proteomes" id="UP000788419">
    <property type="component" value="Unassembled WGS sequence"/>
</dbReference>
<keyword evidence="4" id="KW-0732">Signal</keyword>
<feature type="signal peptide" evidence="4">
    <location>
        <begin position="1"/>
        <end position="29"/>
    </location>
</feature>
<dbReference type="InterPro" id="IPR004387">
    <property type="entry name" value="Pept_M50_Zn"/>
</dbReference>
<dbReference type="SUPFAM" id="SSF50156">
    <property type="entry name" value="PDZ domain-like"/>
    <property type="match status" value="2"/>
</dbReference>
<feature type="domain" description="PDZ" evidence="5">
    <location>
        <begin position="71"/>
        <end position="159"/>
    </location>
</feature>
<evidence type="ECO:0000259" key="5">
    <source>
        <dbReference type="PROSITE" id="PS50106"/>
    </source>
</evidence>
<gene>
    <name evidence="6" type="ORF">CSC65_06245</name>
</gene>
<evidence type="ECO:0000256" key="1">
    <source>
        <dbReference type="ARBA" id="ARBA00001947"/>
    </source>
</evidence>
<dbReference type="EMBL" id="PDWN01000005">
    <property type="protein sequence ID" value="KAF1695366.1"/>
    <property type="molecule type" value="Genomic_DNA"/>
</dbReference>
<dbReference type="PANTHER" id="PTHR42837">
    <property type="entry name" value="REGULATOR OF SIGMA-E PROTEASE RSEP"/>
    <property type="match status" value="1"/>
</dbReference>
<comment type="caution">
    <text evidence="6">The sequence shown here is derived from an EMBL/GenBank/DDBJ whole genome shotgun (WGS) entry which is preliminary data.</text>
</comment>
<name>A0ABQ6Z860_9GAMM</name>
<dbReference type="RefSeq" id="WP_162409582.1">
    <property type="nucleotide sequence ID" value="NZ_PDWN01000005.1"/>
</dbReference>
<feature type="chain" id="PRO_5046263361" description="PDZ domain-containing protein" evidence="4">
    <location>
        <begin position="30"/>
        <end position="361"/>
    </location>
</feature>
<evidence type="ECO:0000256" key="2">
    <source>
        <dbReference type="SAM" id="Coils"/>
    </source>
</evidence>
<dbReference type="Gene3D" id="2.30.42.10">
    <property type="match status" value="2"/>
</dbReference>
<dbReference type="Pfam" id="PF13180">
    <property type="entry name" value="PDZ_2"/>
    <property type="match status" value="2"/>
</dbReference>
<reference evidence="6 7" key="1">
    <citation type="submission" date="2017-10" db="EMBL/GenBank/DDBJ databases">
        <title>Whole genome sequencing of members of genus Pseudoxanthomonas.</title>
        <authorList>
            <person name="Kumar S."/>
            <person name="Bansal K."/>
            <person name="Kaur A."/>
            <person name="Patil P."/>
            <person name="Sharma S."/>
            <person name="Patil P.B."/>
        </authorList>
    </citation>
    <scope>NUCLEOTIDE SEQUENCE [LARGE SCALE GENOMIC DNA]</scope>
    <source>
        <strain evidence="6 7">DSM 17801</strain>
    </source>
</reference>
<dbReference type="SMART" id="SM00228">
    <property type="entry name" value="PDZ"/>
    <property type="match status" value="2"/>
</dbReference>
<dbReference type="PROSITE" id="PS50106">
    <property type="entry name" value="PDZ"/>
    <property type="match status" value="1"/>
</dbReference>
<evidence type="ECO:0000256" key="3">
    <source>
        <dbReference type="SAM" id="MobiDB-lite"/>
    </source>
</evidence>
<accession>A0ABQ6Z860</accession>
<sequence length="361" mass="38086">MSHANPLPLPRNAILALSLACGLALPAHAQDKADQQKQLEQARTDLQSAARRVAELSAQTGVDANRIESIHIDSRLGENGKPRLGVLLGIDEQAGVRIAGVTPGGGADKAGLKTGDRLLRIRGKAIHGASGEARVADARAALAVLEQGKPVRVSYQRDGKQHDADVTPAATQSLVFARTISRDGGDDPVTTVIDSADLARLKDLGPQLRGEVIRLSRPGSCLGDGCTAPLLAEALRWDGLNLLALEPQLGRYFGTERGVLVLSQGALPGLQAGDVIHKIEGKAVASPREAMQAMTARKPGEQAKVTVMRDRSVREVQITVPERIRSLDFIPVPPERPAPPVPAVRAPPLPTPQAAARAVPL</sequence>
<evidence type="ECO:0000256" key="4">
    <source>
        <dbReference type="SAM" id="SignalP"/>
    </source>
</evidence>
<feature type="compositionally biased region" description="Pro residues" evidence="3">
    <location>
        <begin position="337"/>
        <end position="351"/>
    </location>
</feature>
<dbReference type="PANTHER" id="PTHR42837:SF2">
    <property type="entry name" value="MEMBRANE METALLOPROTEASE ARASP2, CHLOROPLASTIC-RELATED"/>
    <property type="match status" value="1"/>
</dbReference>